<comment type="caution">
    <text evidence="1">The sequence shown here is derived from an EMBL/GenBank/DDBJ whole genome shotgun (WGS) entry which is preliminary data.</text>
</comment>
<evidence type="ECO:0000313" key="1">
    <source>
        <dbReference type="EMBL" id="MVM34871.1"/>
    </source>
</evidence>
<evidence type="ECO:0000313" key="2">
    <source>
        <dbReference type="Proteomes" id="UP000436006"/>
    </source>
</evidence>
<name>A0A7K1SM43_9BACT</name>
<dbReference type="RefSeq" id="WP_157589692.1">
    <property type="nucleotide sequence ID" value="NZ_WPIN01000019.1"/>
</dbReference>
<keyword evidence="2" id="KW-1185">Reference proteome</keyword>
<sequence length="109" mass="12232">MKTNQETTEIQAVEITKEYAMEQLIRLFKALENATEDTATAVAIIERISEGIEADPESAKKMFTPENVANVMLLKRKMDAGTFKPSDLEAAFPAIANFPLWPLVKQFIK</sequence>
<protein>
    <submittedName>
        <fullName evidence="1">Uncharacterized protein</fullName>
    </submittedName>
</protein>
<reference evidence="1 2" key="1">
    <citation type="submission" date="2019-12" db="EMBL/GenBank/DDBJ databases">
        <title>Spirosoma sp. HMF4905 genome sequencing and assembly.</title>
        <authorList>
            <person name="Kang H."/>
            <person name="Cha I."/>
            <person name="Kim H."/>
            <person name="Joh K."/>
        </authorList>
    </citation>
    <scope>NUCLEOTIDE SEQUENCE [LARGE SCALE GENOMIC DNA]</scope>
    <source>
        <strain evidence="1 2">HMF4905</strain>
    </source>
</reference>
<organism evidence="1 2">
    <name type="scientific">Spirosoma arboris</name>
    <dbReference type="NCBI Taxonomy" id="2682092"/>
    <lineage>
        <taxon>Bacteria</taxon>
        <taxon>Pseudomonadati</taxon>
        <taxon>Bacteroidota</taxon>
        <taxon>Cytophagia</taxon>
        <taxon>Cytophagales</taxon>
        <taxon>Cytophagaceae</taxon>
        <taxon>Spirosoma</taxon>
    </lineage>
</organism>
<gene>
    <name evidence="1" type="ORF">GO755_32885</name>
</gene>
<proteinExistence type="predicted"/>
<accession>A0A7K1SM43</accession>
<dbReference type="AlphaFoldDB" id="A0A7K1SM43"/>
<dbReference type="EMBL" id="WPIN01000019">
    <property type="protein sequence ID" value="MVM34871.1"/>
    <property type="molecule type" value="Genomic_DNA"/>
</dbReference>
<dbReference type="Proteomes" id="UP000436006">
    <property type="component" value="Unassembled WGS sequence"/>
</dbReference>